<comment type="catalytic activity">
    <reaction evidence="1">
        <text>a phosphate monoester + H2O = an alcohol + phosphate</text>
        <dbReference type="Rhea" id="RHEA:15017"/>
        <dbReference type="ChEBI" id="CHEBI:15377"/>
        <dbReference type="ChEBI" id="CHEBI:30879"/>
        <dbReference type="ChEBI" id="CHEBI:43474"/>
        <dbReference type="ChEBI" id="CHEBI:67140"/>
        <dbReference type="EC" id="3.1.3.2"/>
    </reaction>
</comment>
<dbReference type="Pfam" id="PF00328">
    <property type="entry name" value="His_Phos_2"/>
    <property type="match status" value="1"/>
</dbReference>
<dbReference type="InterPro" id="IPR029033">
    <property type="entry name" value="His_PPase_superfam"/>
</dbReference>
<evidence type="ECO:0000313" key="4">
    <source>
        <dbReference type="EMBL" id="CAJ0605942.1"/>
    </source>
</evidence>
<dbReference type="SUPFAM" id="SSF53254">
    <property type="entry name" value="Phosphoglycerate mutase-like"/>
    <property type="match status" value="1"/>
</dbReference>
<name>A0AA36H8L2_CYLNA</name>
<dbReference type="Gene3D" id="3.40.50.1240">
    <property type="entry name" value="Phosphoglycerate mutase-like"/>
    <property type="match status" value="1"/>
</dbReference>
<dbReference type="InterPro" id="IPR033379">
    <property type="entry name" value="Acid_Pase_AS"/>
</dbReference>
<dbReference type="PANTHER" id="PTHR11567">
    <property type="entry name" value="ACID PHOSPHATASE-RELATED"/>
    <property type="match status" value="1"/>
</dbReference>
<proteinExistence type="inferred from homology"/>
<dbReference type="GO" id="GO:0003993">
    <property type="term" value="F:acid phosphatase activity"/>
    <property type="evidence" value="ECO:0007669"/>
    <property type="project" value="UniProtKB-EC"/>
</dbReference>
<dbReference type="Proteomes" id="UP001176961">
    <property type="component" value="Unassembled WGS sequence"/>
</dbReference>
<dbReference type="InterPro" id="IPR000560">
    <property type="entry name" value="His_Pase_clade-2"/>
</dbReference>
<evidence type="ECO:0000256" key="3">
    <source>
        <dbReference type="SAM" id="SignalP"/>
    </source>
</evidence>
<dbReference type="EMBL" id="CATQJL010000316">
    <property type="protein sequence ID" value="CAJ0605942.1"/>
    <property type="molecule type" value="Genomic_DNA"/>
</dbReference>
<sequence>MLKLLVLVYLSTLSESLIDGEMELMLVQAVWRHGDRSPTKTYPTDPFQDGNWTFGGGGFGQLSPIGMRQHLILGKLLRKTYVDSGFLSKRYSSKEIYIRSTDVNRTIISAMSNLLGMYGQDTGDSVAGEDYPDPDVQGWPRGYVPIAIHTVDDDTDYIGNPDAVCPRQDQLWEMAKSSPELQAFQNRPDVAQLLGKLSVYCGENVTIDNLWIIQDALFIEQMHVNETLRKVNLWFSDELYNQITLVNDDVELYQNGLFGKPVIMNSLDVGLELQKIRGGSLINDINMHMNIKVDCMRAPANDPKCKWINGLKYYAYSAHDTTIYAFFSIMGIAQKVIRPRGYPLYSAATFIELWWNRTDNQPYFKLYYHASENNVTIYPITDQVDTCGGKLYCKLDVFRNISATAKPDQPMDKVLVSGGSTSVCVIMDYVDFRYHNSYNKCKSKL</sequence>
<dbReference type="InterPro" id="IPR050645">
    <property type="entry name" value="Histidine_acid_phosphatase"/>
</dbReference>
<feature type="chain" id="PRO_5041210931" description="Acid phosphatase" evidence="3">
    <location>
        <begin position="17"/>
        <end position="445"/>
    </location>
</feature>
<gene>
    <name evidence="4" type="ORF">CYNAS_LOCUS17925</name>
</gene>
<reference evidence="4" key="1">
    <citation type="submission" date="2023-07" db="EMBL/GenBank/DDBJ databases">
        <authorList>
            <consortium name="CYATHOMIX"/>
        </authorList>
    </citation>
    <scope>NUCLEOTIDE SEQUENCE</scope>
    <source>
        <strain evidence="4">N/A</strain>
    </source>
</reference>
<comment type="similarity">
    <text evidence="2">Belongs to the histidine acid phosphatase family.</text>
</comment>
<evidence type="ECO:0000256" key="1">
    <source>
        <dbReference type="ARBA" id="ARBA00000032"/>
    </source>
</evidence>
<keyword evidence="3" id="KW-0732">Signal</keyword>
<evidence type="ECO:0000256" key="2">
    <source>
        <dbReference type="ARBA" id="ARBA00005375"/>
    </source>
</evidence>
<dbReference type="PANTHER" id="PTHR11567:SF206">
    <property type="entry name" value="HISTIDINE ACID PHOSPHATASE-RELATED"/>
    <property type="match status" value="1"/>
</dbReference>
<evidence type="ECO:0000313" key="5">
    <source>
        <dbReference type="Proteomes" id="UP001176961"/>
    </source>
</evidence>
<evidence type="ECO:0008006" key="6">
    <source>
        <dbReference type="Google" id="ProtNLM"/>
    </source>
</evidence>
<dbReference type="PROSITE" id="PS00616">
    <property type="entry name" value="HIS_ACID_PHOSPHAT_1"/>
    <property type="match status" value="1"/>
</dbReference>
<dbReference type="AlphaFoldDB" id="A0AA36H8L2"/>
<comment type="caution">
    <text evidence="4">The sequence shown here is derived from an EMBL/GenBank/DDBJ whole genome shotgun (WGS) entry which is preliminary data.</text>
</comment>
<feature type="signal peptide" evidence="3">
    <location>
        <begin position="1"/>
        <end position="16"/>
    </location>
</feature>
<keyword evidence="5" id="KW-1185">Reference proteome</keyword>
<protein>
    <recommendedName>
        <fullName evidence="6">Acid phosphatase</fullName>
    </recommendedName>
</protein>
<organism evidence="4 5">
    <name type="scientific">Cylicocyclus nassatus</name>
    <name type="common">Nematode worm</name>
    <dbReference type="NCBI Taxonomy" id="53992"/>
    <lineage>
        <taxon>Eukaryota</taxon>
        <taxon>Metazoa</taxon>
        <taxon>Ecdysozoa</taxon>
        <taxon>Nematoda</taxon>
        <taxon>Chromadorea</taxon>
        <taxon>Rhabditida</taxon>
        <taxon>Rhabditina</taxon>
        <taxon>Rhabditomorpha</taxon>
        <taxon>Strongyloidea</taxon>
        <taxon>Strongylidae</taxon>
        <taxon>Cylicocyclus</taxon>
    </lineage>
</organism>
<dbReference type="CDD" id="cd07061">
    <property type="entry name" value="HP_HAP_like"/>
    <property type="match status" value="1"/>
</dbReference>
<accession>A0AA36H8L2</accession>